<name>A0A514JZ24_9ACTN</name>
<gene>
    <name evidence="3" type="ORF">CD934_31155</name>
</gene>
<reference evidence="3 4" key="1">
    <citation type="submission" date="2017-07" db="EMBL/GenBank/DDBJ databases">
        <title>The Complete Genome of Streptomyces asterosporus-ZSY.</title>
        <authorList>
            <person name="Zhang S."/>
        </authorList>
    </citation>
    <scope>NUCLEOTIDE SEQUENCE [LARGE SCALE GENOMIC DNA]</scope>
    <source>
        <strain evidence="3 4">DSM 41452</strain>
    </source>
</reference>
<evidence type="ECO:0000256" key="1">
    <source>
        <dbReference type="SAM" id="MobiDB-lite"/>
    </source>
</evidence>
<keyword evidence="4" id="KW-1185">Reference proteome</keyword>
<accession>A0A514JZ24</accession>
<dbReference type="EMBL" id="CP022310">
    <property type="protein sequence ID" value="QDI72656.1"/>
    <property type="molecule type" value="Genomic_DNA"/>
</dbReference>
<evidence type="ECO:0000259" key="2">
    <source>
        <dbReference type="Pfam" id="PF13546"/>
    </source>
</evidence>
<dbReference type="InterPro" id="IPR038721">
    <property type="entry name" value="IS701-like_DDE_dom"/>
</dbReference>
<feature type="domain" description="Transposase IS701-like DDE" evidence="2">
    <location>
        <begin position="42"/>
        <end position="130"/>
    </location>
</feature>
<feature type="region of interest" description="Disordered" evidence="1">
    <location>
        <begin position="27"/>
        <end position="82"/>
    </location>
</feature>
<evidence type="ECO:0000313" key="4">
    <source>
        <dbReference type="Proteomes" id="UP000316215"/>
    </source>
</evidence>
<sequence length="169" mass="17768">MPGQHRAGDRLGGRGCAAAAVLPVEVHLERRQGQQPAPATDRADPSTAPYDQRVLVIDDSGDRKDGTTTARLSRLGRTDNGNATVTTVWTDGQGVLPTACTAVHPRPSFRPWPGRPRLHAAAPTSSTHVNGSRLPAAAAGRTSGRHHHKEAAPELLMHSCSAIGDPSGF</sequence>
<organism evidence="3 4">
    <name type="scientific">Streptomyces calvus</name>
    <dbReference type="NCBI Taxonomy" id="67282"/>
    <lineage>
        <taxon>Bacteria</taxon>
        <taxon>Bacillati</taxon>
        <taxon>Actinomycetota</taxon>
        <taxon>Actinomycetes</taxon>
        <taxon>Kitasatosporales</taxon>
        <taxon>Streptomycetaceae</taxon>
        <taxon>Streptomyces</taxon>
    </lineage>
</organism>
<dbReference type="Pfam" id="PF13546">
    <property type="entry name" value="DDE_5"/>
    <property type="match status" value="1"/>
</dbReference>
<dbReference type="KEGG" id="sast:CD934_31155"/>
<evidence type="ECO:0000313" key="3">
    <source>
        <dbReference type="EMBL" id="QDI72656.1"/>
    </source>
</evidence>
<dbReference type="Proteomes" id="UP000316215">
    <property type="component" value="Chromosome"/>
</dbReference>
<protein>
    <recommendedName>
        <fullName evidence="2">Transposase IS701-like DDE domain-containing protein</fullName>
    </recommendedName>
</protein>
<proteinExistence type="predicted"/>
<feature type="region of interest" description="Disordered" evidence="1">
    <location>
        <begin position="120"/>
        <end position="155"/>
    </location>
</feature>
<dbReference type="AlphaFoldDB" id="A0A514JZ24"/>